<dbReference type="EC" id="3.4.16.5" evidence="2"/>
<dbReference type="GO" id="GO:0016787">
    <property type="term" value="F:hydrolase activity"/>
    <property type="evidence" value="ECO:0007669"/>
    <property type="project" value="UniProtKB-KW"/>
</dbReference>
<dbReference type="Gene3D" id="3.40.50.1820">
    <property type="entry name" value="alpha/beta hydrolase"/>
    <property type="match status" value="1"/>
</dbReference>
<name>A0ABR4KEH0_9EURO</name>
<dbReference type="Gene3D" id="1.10.287.410">
    <property type="match status" value="1"/>
</dbReference>
<dbReference type="PRINTS" id="PR00724">
    <property type="entry name" value="CRBOXYPTASEC"/>
</dbReference>
<dbReference type="SUPFAM" id="SSF53474">
    <property type="entry name" value="alpha/beta-Hydrolases"/>
    <property type="match status" value="1"/>
</dbReference>
<organism evidence="8 9">
    <name type="scientific">Aspergillus pseudoustus</name>
    <dbReference type="NCBI Taxonomy" id="1810923"/>
    <lineage>
        <taxon>Eukaryota</taxon>
        <taxon>Fungi</taxon>
        <taxon>Dikarya</taxon>
        <taxon>Ascomycota</taxon>
        <taxon>Pezizomycotina</taxon>
        <taxon>Eurotiomycetes</taxon>
        <taxon>Eurotiomycetidae</taxon>
        <taxon>Eurotiales</taxon>
        <taxon>Aspergillaceae</taxon>
        <taxon>Aspergillus</taxon>
        <taxon>Aspergillus subgen. Nidulantes</taxon>
    </lineage>
</organism>
<comment type="caution">
    <text evidence="8">The sequence shown here is derived from an EMBL/GenBank/DDBJ whole genome shotgun (WGS) entry which is preliminary data.</text>
</comment>
<evidence type="ECO:0000256" key="1">
    <source>
        <dbReference type="ARBA" id="ARBA00009431"/>
    </source>
</evidence>
<keyword evidence="7" id="KW-0325">Glycoprotein</keyword>
<dbReference type="InterPro" id="IPR029058">
    <property type="entry name" value="AB_hydrolase_fold"/>
</dbReference>
<proteinExistence type="inferred from homology"/>
<protein>
    <recommendedName>
        <fullName evidence="2">carboxypeptidase C</fullName>
        <ecNumber evidence="2">3.4.16.5</ecNumber>
    </recommendedName>
</protein>
<dbReference type="InterPro" id="IPR001563">
    <property type="entry name" value="Peptidase_S10"/>
</dbReference>
<reference evidence="8 9" key="1">
    <citation type="submission" date="2024-07" db="EMBL/GenBank/DDBJ databases">
        <title>Section-level genome sequencing and comparative genomics of Aspergillus sections Usti and Cavernicolus.</title>
        <authorList>
            <consortium name="Lawrence Berkeley National Laboratory"/>
            <person name="Nybo J.L."/>
            <person name="Vesth T.C."/>
            <person name="Theobald S."/>
            <person name="Frisvad J.C."/>
            <person name="Larsen T.O."/>
            <person name="Kjaerboelling I."/>
            <person name="Rothschild-Mancinelli K."/>
            <person name="Lyhne E.K."/>
            <person name="Kogle M.E."/>
            <person name="Barry K."/>
            <person name="Clum A."/>
            <person name="Na H."/>
            <person name="Ledsgaard L."/>
            <person name="Lin J."/>
            <person name="Lipzen A."/>
            <person name="Kuo A."/>
            <person name="Riley R."/>
            <person name="Mondo S."/>
            <person name="Labutti K."/>
            <person name="Haridas S."/>
            <person name="Pangalinan J."/>
            <person name="Salamov A.A."/>
            <person name="Simmons B.A."/>
            <person name="Magnuson J.K."/>
            <person name="Chen J."/>
            <person name="Drula E."/>
            <person name="Henrissat B."/>
            <person name="Wiebenga A."/>
            <person name="Lubbers R.J."/>
            <person name="Gomes A.C."/>
            <person name="Makela M.R."/>
            <person name="Stajich J."/>
            <person name="Grigoriev I.V."/>
            <person name="Mortensen U.H."/>
            <person name="De Vries R.P."/>
            <person name="Baker S.E."/>
            <person name="Andersen M.R."/>
        </authorList>
    </citation>
    <scope>NUCLEOTIDE SEQUENCE [LARGE SCALE GENOMIC DNA]</scope>
    <source>
        <strain evidence="8 9">CBS 123904</strain>
    </source>
</reference>
<evidence type="ECO:0000256" key="2">
    <source>
        <dbReference type="ARBA" id="ARBA00012446"/>
    </source>
</evidence>
<keyword evidence="6" id="KW-1015">Disulfide bond</keyword>
<dbReference type="PANTHER" id="PTHR11802:SF113">
    <property type="entry name" value="SERINE CARBOXYPEPTIDASE CTSA-4.1"/>
    <property type="match status" value="1"/>
</dbReference>
<dbReference type="Proteomes" id="UP001610446">
    <property type="component" value="Unassembled WGS sequence"/>
</dbReference>
<keyword evidence="5 8" id="KW-0378">Hydrolase</keyword>
<sequence>MNLVGLFLYLREEMIFQALVIVLSFALSKAISLTDQHVLGNKDDDLLASRNTYTKREQGDDLCVAGGRQWTGKVPVSHGNSLFYWYFESQVLPERAPLLMFLTGGPGEACTVPLLSGVGPCIINEHGNGTTYNEWTWTTEFNVLFVDEIAGSGFSKSHQGIEYQPSTVQEVASDLKLFLKTFVDDAFPELKGRSLHVMGESFGGFLAPVVTALLANKTDTATGSHPDLKVDSLIATSTILDMGFWAPSYYDTLCGPPVKYLNASECGVMGSAVPECEKAMLECRRVVNEEACVAAAEACALLVQFWMPPEHNIVRLDAPCHSFPTCSSEVDKIVDYLNSPRVQAILGFAEEEEEEGKGGKIELIGVDMGINRAFDKGKSMYFPLMDIYIYLLEQTDVQILVQGGVLDPDTPVTGMNRALDSMHWYGQAPFRAAEVQDWYYPSKGKQVNGGHLRGYDKLWWVVYDNAGHTVPSDVPEASSFVMKQWVKGRLPASFPRGQPVG</sequence>
<evidence type="ECO:0000256" key="6">
    <source>
        <dbReference type="ARBA" id="ARBA00023157"/>
    </source>
</evidence>
<comment type="similarity">
    <text evidence="1">Belongs to the peptidase S10 family.</text>
</comment>
<evidence type="ECO:0000256" key="3">
    <source>
        <dbReference type="ARBA" id="ARBA00022645"/>
    </source>
</evidence>
<dbReference type="PANTHER" id="PTHR11802">
    <property type="entry name" value="SERINE PROTEASE FAMILY S10 SERINE CARBOXYPEPTIDASE"/>
    <property type="match status" value="1"/>
</dbReference>
<evidence type="ECO:0000256" key="5">
    <source>
        <dbReference type="ARBA" id="ARBA00022801"/>
    </source>
</evidence>
<keyword evidence="3" id="KW-0121">Carboxypeptidase</keyword>
<dbReference type="EMBL" id="JBFXLU010000035">
    <property type="protein sequence ID" value="KAL2850653.1"/>
    <property type="molecule type" value="Genomic_DNA"/>
</dbReference>
<evidence type="ECO:0000256" key="4">
    <source>
        <dbReference type="ARBA" id="ARBA00022670"/>
    </source>
</evidence>
<keyword evidence="9" id="KW-1185">Reference proteome</keyword>
<evidence type="ECO:0000256" key="7">
    <source>
        <dbReference type="ARBA" id="ARBA00023180"/>
    </source>
</evidence>
<gene>
    <name evidence="8" type="ORF">BJY01DRAFT_245351</name>
</gene>
<evidence type="ECO:0000313" key="9">
    <source>
        <dbReference type="Proteomes" id="UP001610446"/>
    </source>
</evidence>
<accession>A0ABR4KEH0</accession>
<dbReference type="Pfam" id="PF00450">
    <property type="entry name" value="Peptidase_S10"/>
    <property type="match status" value="1"/>
</dbReference>
<evidence type="ECO:0000313" key="8">
    <source>
        <dbReference type="EMBL" id="KAL2850653.1"/>
    </source>
</evidence>
<keyword evidence="4" id="KW-0645">Protease</keyword>